<keyword evidence="8" id="KW-1185">Reference proteome</keyword>
<feature type="domain" description="EF-hand" evidence="6">
    <location>
        <begin position="894"/>
        <end position="929"/>
    </location>
</feature>
<feature type="repeat" description="ANK" evidence="4">
    <location>
        <begin position="124"/>
        <end position="156"/>
    </location>
</feature>
<dbReference type="PANTHER" id="PTHR24123">
    <property type="entry name" value="ANKYRIN REPEAT-CONTAINING"/>
    <property type="match status" value="1"/>
</dbReference>
<feature type="domain" description="EF-hand" evidence="6">
    <location>
        <begin position="963"/>
        <end position="998"/>
    </location>
</feature>
<sequence length="1063" mass="115846">MATALAVRPGQPAGKPKDDDARLRKELAALCVRGQRQQVLEVLSGDIVKVASSQLDATGASALHLAVLGGHLVFTQELIAASCDVNARDHQDKTPLHIASAEGYAELALELLVAGAGANDLDSMGQTPLHAASFTENLDLISVLLDHGVDPTLRDAHGRTAAFIAAEKGKISFLSLLLEKEPGLALIPNNEFWTPLHVAAWGMQSVKNFTRPLKFLESLKLLLTAKAEADAKDENCCTPMHRAAQAGNSDTLQALLQAGAQISMADECRIPRADPHRRFERLETRCFQLCWQPAASLVQPYALSRLESAWRWTPLHYASQLGHLEIARLLLDAGAEANPANPPCLTPLAVATMENQVKMVELLLKRQADPNARAKGLHSPLMMARKEPAKYADILALFEIGFAREGRFEAHVLATSHFQRFDNFKPVTFENMDRAAQSFALPGPFWQDKFWGFGATAPVENAEKVKELQNAFASEIRNAKTPTTSGYGTRSHQDRGVSKLLRAAHVSAEALRCLSHMGEEEINWKDGDGLTLLDYAAVSGMRSLCAALLWNPDFQHVEPSTANFTPLHWAASCGQAAVCHALLEHPRFLDMAGLDGCGRTALHIAAQSGHAEVCRVLLKHPRFIASRPRVKDALGDTPLHRAAAFGHAHVCEVLLDHPRQAGKLSTKDVQGRTPLERAIREGRLKASRFLNQLTRQQATRTAPDRQEVTFRALDNGDGIVSRQVQKVQRQLDMMDENGDGSISRAEFDKAIKQTALDLNGDGVVTAQEVQQAKDTFRALDTNGDGVVSLQEVQKVQQQLDMMDENGDGSVSRAEFDKAQTALDLNGDGVVTAQEVQQARDTFRALDTNGDGVVSRQLDMMDENGDGSVSRAEFDKAVKQQTALDLNGDGVVTAQEVQQAKDTFRALDTNGDGVVSRQEVQKVQKQLDMMDENGDGSVSRAEFDKAVKQQTALDLNGDGVVTAQEVQQAKDTFRALDTNGDGVVSRQEVQKVQKQLDRMDENGDGSVSRAEFDKAQQTALDLNGDGVVTAQEVQQAGTLSEPWTPMAMASSAGKKFRRCKSSWT</sequence>
<feature type="domain" description="EF-hand" evidence="6">
    <location>
        <begin position="722"/>
        <end position="757"/>
    </location>
</feature>
<evidence type="ECO:0000313" key="8">
    <source>
        <dbReference type="Proteomes" id="UP001178507"/>
    </source>
</evidence>
<name>A0AA36MT84_9DINO</name>
<evidence type="ECO:0000256" key="5">
    <source>
        <dbReference type="SAM" id="MobiDB-lite"/>
    </source>
</evidence>
<keyword evidence="3 4" id="KW-0040">ANK repeat</keyword>
<protein>
    <recommendedName>
        <fullName evidence="6">EF-hand domain-containing protein</fullName>
    </recommendedName>
</protein>
<feature type="repeat" description="ANK" evidence="4">
    <location>
        <begin position="634"/>
        <end position="657"/>
    </location>
</feature>
<gene>
    <name evidence="7" type="ORF">EVOR1521_LOCUS10260</name>
</gene>
<dbReference type="AlphaFoldDB" id="A0AA36MT84"/>
<comment type="caution">
    <text evidence="7">The sequence shown here is derived from an EMBL/GenBank/DDBJ whole genome shotgun (WGS) entry which is preliminary data.</text>
</comment>
<dbReference type="InterPro" id="IPR018247">
    <property type="entry name" value="EF_Hand_1_Ca_BS"/>
</dbReference>
<dbReference type="SMART" id="SM00054">
    <property type="entry name" value="EFh"/>
    <property type="match status" value="8"/>
</dbReference>
<organism evidence="7 8">
    <name type="scientific">Effrenium voratum</name>
    <dbReference type="NCBI Taxonomy" id="2562239"/>
    <lineage>
        <taxon>Eukaryota</taxon>
        <taxon>Sar</taxon>
        <taxon>Alveolata</taxon>
        <taxon>Dinophyceae</taxon>
        <taxon>Suessiales</taxon>
        <taxon>Symbiodiniaceae</taxon>
        <taxon>Effrenium</taxon>
    </lineage>
</organism>
<evidence type="ECO:0000313" key="7">
    <source>
        <dbReference type="EMBL" id="CAJ1383027.1"/>
    </source>
</evidence>
<dbReference type="Pfam" id="PF12796">
    <property type="entry name" value="Ank_2"/>
    <property type="match status" value="4"/>
</dbReference>
<dbReference type="PROSITE" id="PS50088">
    <property type="entry name" value="ANK_REPEAT"/>
    <property type="match status" value="8"/>
</dbReference>
<evidence type="ECO:0000256" key="3">
    <source>
        <dbReference type="ARBA" id="ARBA00023043"/>
    </source>
</evidence>
<dbReference type="Proteomes" id="UP001178507">
    <property type="component" value="Unassembled WGS sequence"/>
</dbReference>
<feature type="repeat" description="ANK" evidence="4">
    <location>
        <begin position="313"/>
        <end position="342"/>
    </location>
</feature>
<reference evidence="7" key="1">
    <citation type="submission" date="2023-08" db="EMBL/GenBank/DDBJ databases">
        <authorList>
            <person name="Chen Y."/>
            <person name="Shah S."/>
            <person name="Dougan E. K."/>
            <person name="Thang M."/>
            <person name="Chan C."/>
        </authorList>
    </citation>
    <scope>NUCLEOTIDE SEQUENCE</scope>
</reference>
<evidence type="ECO:0000256" key="4">
    <source>
        <dbReference type="PROSITE-ProRule" id="PRU00023"/>
    </source>
</evidence>
<dbReference type="Pfam" id="PF13637">
    <property type="entry name" value="Ank_4"/>
    <property type="match status" value="1"/>
</dbReference>
<feature type="repeat" description="ANK" evidence="4">
    <location>
        <begin position="235"/>
        <end position="267"/>
    </location>
</feature>
<dbReference type="PROSITE" id="PS50297">
    <property type="entry name" value="ANK_REP_REGION"/>
    <property type="match status" value="7"/>
</dbReference>
<dbReference type="PRINTS" id="PR01415">
    <property type="entry name" value="ANKYRIN"/>
</dbReference>
<dbReference type="Pfam" id="PF13499">
    <property type="entry name" value="EF-hand_7"/>
    <property type="match status" value="2"/>
</dbReference>
<dbReference type="PANTHER" id="PTHR24123:SF33">
    <property type="entry name" value="PROTEIN HOS4"/>
    <property type="match status" value="1"/>
</dbReference>
<feature type="repeat" description="ANK" evidence="4">
    <location>
        <begin position="597"/>
        <end position="620"/>
    </location>
</feature>
<keyword evidence="2" id="KW-0106">Calcium</keyword>
<dbReference type="GO" id="GO:0005509">
    <property type="term" value="F:calcium ion binding"/>
    <property type="evidence" value="ECO:0007669"/>
    <property type="project" value="InterPro"/>
</dbReference>
<dbReference type="InterPro" id="IPR051165">
    <property type="entry name" value="Multifunctional_ANK_Repeat"/>
</dbReference>
<accession>A0AA36MT84</accession>
<evidence type="ECO:0000259" key="6">
    <source>
        <dbReference type="PROSITE" id="PS50222"/>
    </source>
</evidence>
<feature type="domain" description="EF-hand" evidence="6">
    <location>
        <begin position="767"/>
        <end position="802"/>
    </location>
</feature>
<dbReference type="EMBL" id="CAUJNA010000971">
    <property type="protein sequence ID" value="CAJ1383027.1"/>
    <property type="molecule type" value="Genomic_DNA"/>
</dbReference>
<proteinExistence type="predicted"/>
<evidence type="ECO:0000256" key="1">
    <source>
        <dbReference type="ARBA" id="ARBA00022737"/>
    </source>
</evidence>
<evidence type="ECO:0000256" key="2">
    <source>
        <dbReference type="ARBA" id="ARBA00022837"/>
    </source>
</evidence>
<keyword evidence="1" id="KW-0677">Repeat</keyword>
<dbReference type="InterPro" id="IPR036770">
    <property type="entry name" value="Ankyrin_rpt-contain_sf"/>
</dbReference>
<feature type="repeat" description="ANK" evidence="4">
    <location>
        <begin position="91"/>
        <end position="123"/>
    </location>
</feature>
<feature type="region of interest" description="Disordered" evidence="5">
    <location>
        <begin position="1"/>
        <end position="20"/>
    </location>
</feature>
<dbReference type="InterPro" id="IPR011992">
    <property type="entry name" value="EF-hand-dom_pair"/>
</dbReference>
<dbReference type="Gene3D" id="1.25.40.20">
    <property type="entry name" value="Ankyrin repeat-containing domain"/>
    <property type="match status" value="4"/>
</dbReference>
<dbReference type="Pfam" id="PF13202">
    <property type="entry name" value="EF-hand_5"/>
    <property type="match status" value="7"/>
</dbReference>
<dbReference type="Gene3D" id="1.10.238.10">
    <property type="entry name" value="EF-hand"/>
    <property type="match status" value="7"/>
</dbReference>
<dbReference type="SUPFAM" id="SSF47473">
    <property type="entry name" value="EF-hand"/>
    <property type="match status" value="3"/>
</dbReference>
<feature type="domain" description="EF-hand" evidence="6">
    <location>
        <begin position="930"/>
        <end position="952"/>
    </location>
</feature>
<dbReference type="PROSITE" id="PS00018">
    <property type="entry name" value="EF_HAND_1"/>
    <property type="match status" value="7"/>
</dbReference>
<feature type="domain" description="EF-hand" evidence="6">
    <location>
        <begin position="848"/>
        <end position="883"/>
    </location>
</feature>
<dbReference type="SMART" id="SM00248">
    <property type="entry name" value="ANK"/>
    <property type="match status" value="13"/>
</dbReference>
<dbReference type="PROSITE" id="PS50222">
    <property type="entry name" value="EF_HAND_2"/>
    <property type="match status" value="6"/>
</dbReference>
<dbReference type="InterPro" id="IPR002048">
    <property type="entry name" value="EF_hand_dom"/>
</dbReference>
<feature type="repeat" description="ANK" evidence="4">
    <location>
        <begin position="346"/>
        <end position="375"/>
    </location>
</feature>
<dbReference type="SUPFAM" id="SSF48403">
    <property type="entry name" value="Ankyrin repeat"/>
    <property type="match status" value="2"/>
</dbReference>
<dbReference type="InterPro" id="IPR002110">
    <property type="entry name" value="Ankyrin_rpt"/>
</dbReference>
<feature type="repeat" description="ANK" evidence="4">
    <location>
        <begin position="58"/>
        <end position="90"/>
    </location>
</feature>